<dbReference type="Proteomes" id="UP000246078">
    <property type="component" value="Unassembled WGS sequence"/>
</dbReference>
<protein>
    <submittedName>
        <fullName evidence="1">Putative phosphatidylinositol 4-kinase alpha</fullName>
    </submittedName>
</protein>
<dbReference type="VEuPathDB" id="TriTrypDB:TCDM_04323"/>
<dbReference type="VEuPathDB" id="TriTrypDB:TcBrA4_0128920"/>
<sequence length="236" mass="26658">MRLLVEHERTRLAVWLRPRVGAGARLGEGSLNGLSEAVWRRHCEAAARNNPAVLLALVARFPSPHLLGSATRHVTTNPEAYCHLPEAVDLYLNEEVLRSGYPALGLFTNCTIVQALCFLDKSYTTRYPQISAYALRSLCPKRVKVLYFISHKSYNYFLVMHRAVSLSSSVRCARRVICLRISCFGPCGRKGRGELKWQDDAHNLLLMWKKDLLPNGGRFTMGSFLLLKRSSPCRVK</sequence>
<dbReference type="VEuPathDB" id="TriTrypDB:TcCLB.507533.10"/>
<dbReference type="VEuPathDB" id="TriTrypDB:ECC02_007351"/>
<dbReference type="GO" id="GO:0016301">
    <property type="term" value="F:kinase activity"/>
    <property type="evidence" value="ECO:0007669"/>
    <property type="project" value="UniProtKB-KW"/>
</dbReference>
<proteinExistence type="predicted"/>
<accession>A0A2V2WW74</accession>
<dbReference type="VEuPathDB" id="TriTrypDB:C4B63_10g168"/>
<comment type="caution">
    <text evidence="1">The sequence shown here is derived from an EMBL/GenBank/DDBJ whole genome shotgun (WGS) entry which is preliminary data.</text>
</comment>
<dbReference type="VEuPathDB" id="TriTrypDB:TcCL_NonESM06170"/>
<keyword evidence="1" id="KW-0808">Transferase</keyword>
<organism evidence="1 2">
    <name type="scientific">Trypanosoma cruzi</name>
    <dbReference type="NCBI Taxonomy" id="5693"/>
    <lineage>
        <taxon>Eukaryota</taxon>
        <taxon>Discoba</taxon>
        <taxon>Euglenozoa</taxon>
        <taxon>Kinetoplastea</taxon>
        <taxon>Metakinetoplastina</taxon>
        <taxon>Trypanosomatida</taxon>
        <taxon>Trypanosomatidae</taxon>
        <taxon>Trypanosoma</taxon>
        <taxon>Schizotrypanum</taxon>
    </lineage>
</organism>
<dbReference type="AlphaFoldDB" id="A0A2V2WW74"/>
<evidence type="ECO:0000313" key="2">
    <source>
        <dbReference type="Proteomes" id="UP000246078"/>
    </source>
</evidence>
<gene>
    <name evidence="1" type="ORF">C3747_47g303</name>
</gene>
<dbReference type="VEuPathDB" id="TriTrypDB:TCSYLVIO_004313"/>
<keyword evidence="1" id="KW-0418">Kinase</keyword>
<name>A0A2V2WW74_TRYCR</name>
<evidence type="ECO:0000313" key="1">
    <source>
        <dbReference type="EMBL" id="PWV12826.1"/>
    </source>
</evidence>
<dbReference type="VEuPathDB" id="TriTrypDB:BCY84_15114"/>
<dbReference type="VEuPathDB" id="TriTrypDB:TcG_02907"/>
<dbReference type="InterPro" id="IPR016024">
    <property type="entry name" value="ARM-type_fold"/>
</dbReference>
<dbReference type="VEuPathDB" id="TriTrypDB:TcCLB.510003.30"/>
<dbReference type="SUPFAM" id="SSF48371">
    <property type="entry name" value="ARM repeat"/>
    <property type="match status" value="1"/>
</dbReference>
<reference evidence="1 2" key="1">
    <citation type="journal article" date="2018" name="Microb. Genom.">
        <title>Expanding an expanded genome: long-read sequencing of Trypanosoma cruzi.</title>
        <authorList>
            <person name="Berna L."/>
            <person name="Rodriguez M."/>
            <person name="Chiribao M.L."/>
            <person name="Parodi-Talice A."/>
            <person name="Pita S."/>
            <person name="Rijo G."/>
            <person name="Alvarez-Valin F."/>
            <person name="Robello C."/>
        </authorList>
    </citation>
    <scope>NUCLEOTIDE SEQUENCE [LARGE SCALE GENOMIC DNA]</scope>
    <source>
        <strain evidence="1 2">TCC</strain>
    </source>
</reference>
<dbReference type="VEuPathDB" id="TriTrypDB:Tc_MARK_3110"/>
<dbReference type="VEuPathDB" id="TriTrypDB:C3747_47g303"/>
<dbReference type="EMBL" id="PRFC01000047">
    <property type="protein sequence ID" value="PWV12826.1"/>
    <property type="molecule type" value="Genomic_DNA"/>
</dbReference>